<proteinExistence type="predicted"/>
<feature type="transmembrane region" description="Helical" evidence="1">
    <location>
        <begin position="576"/>
        <end position="599"/>
    </location>
</feature>
<dbReference type="InterPro" id="IPR013491">
    <property type="entry name" value="Tape_meas_N"/>
</dbReference>
<feature type="transmembrane region" description="Helical" evidence="1">
    <location>
        <begin position="672"/>
        <end position="691"/>
    </location>
</feature>
<dbReference type="SUPFAM" id="SSF58104">
    <property type="entry name" value="Methyl-accepting chemotaxis protein (MCP) signaling domain"/>
    <property type="match status" value="1"/>
</dbReference>
<comment type="caution">
    <text evidence="3">The sequence shown here is derived from an EMBL/GenBank/DDBJ whole genome shotgun (WGS) entry which is preliminary data.</text>
</comment>
<dbReference type="RefSeq" id="WP_159750467.1">
    <property type="nucleotide sequence ID" value="NZ_WUQX01000001.1"/>
</dbReference>
<name>A0A7X3SI80_9FIRM</name>
<keyword evidence="4" id="KW-1185">Reference proteome</keyword>
<keyword evidence="1" id="KW-0472">Membrane</keyword>
<reference evidence="3 4" key="1">
    <citation type="submission" date="2019-12" db="EMBL/GenBank/DDBJ databases">
        <title>Sporaefaciens musculi gen. nov., sp. nov., a novel bacterium isolated from the caecum of an obese mouse.</title>
        <authorList>
            <person name="Rasmussen T.S."/>
            <person name="Streidl T."/>
            <person name="Hitch T.C.A."/>
            <person name="Wortmann E."/>
            <person name="Deptula P."/>
            <person name="Hansen M."/>
            <person name="Nielsen D.S."/>
            <person name="Clavel T."/>
            <person name="Vogensen F.K."/>
        </authorList>
    </citation>
    <scope>NUCLEOTIDE SEQUENCE [LARGE SCALE GENOMIC DNA]</scope>
    <source>
        <strain evidence="3 4">WCA-9-b2</strain>
    </source>
</reference>
<organism evidence="3 4">
    <name type="scientific">Sporofaciens musculi</name>
    <dbReference type="NCBI Taxonomy" id="2681861"/>
    <lineage>
        <taxon>Bacteria</taxon>
        <taxon>Bacillati</taxon>
        <taxon>Bacillota</taxon>
        <taxon>Clostridia</taxon>
        <taxon>Lachnospirales</taxon>
        <taxon>Lachnospiraceae</taxon>
        <taxon>Sporofaciens</taxon>
    </lineage>
</organism>
<evidence type="ECO:0000313" key="3">
    <source>
        <dbReference type="EMBL" id="MXP75160.1"/>
    </source>
</evidence>
<protein>
    <submittedName>
        <fullName evidence="3">Tape measure protein</fullName>
    </submittedName>
</protein>
<sequence length="1176" mass="119676">MADGHLNFDTKINTDGFNKGLSAIGRLVKGAGSQVSALGKSFLPVTAAVTGVGAAAAKTTIDFTKLYESTMVVFEKMLGGKNAANELYDSLLSIAKASTFSQEAFLTAGKKLVGMGVNAQDTTKYMQAITDAVAGFGGTSENLTNVAENFAKISTAGRLSMEDVNMLSDNGIQALKILGNQYGKTTDEIRDMISDGAIPAKDAMDKLAGGIEEGTDGVNGMTAAMKGMSLAMKGKTLTGALDSLNSGFRAFALNLTGINPTLKENDEGYEESTKRLQQLTAAISTVAGILPSLSSLFTSVTEGVGILLEKLVGANVAFDEASGKWQNVGGILGTIQEKLEDIEPEKLRQIGDVILGMAAAGAVLPVVGGGIAKVGNAVDLLGQVIAPVEKGVTGLPDIFKRTGSDMKTAAKSFGNLKDAILLPLSDIPEGMRELWETGPGGKMIDALSGVSGKMTEEFGKIGPTLQSKFPGISSALSDMSSYLGTWGGKVGEAFQGVVKSVGNFAPGFIGMLKFGVIAGALVAGLGLLQGQFGEQIVAFLQTAAEKGPEVITQFCNGISSNLPSLIAQGAILIQNLLQAITANIPAVISGGVQIIASLVTGIAQQLPILVPMAIQMILTIVQSLLQNLPQLISAGLQLVMGLGQGLINAIPLLISAAPVIIRTLVTGIVQNLPNIILVGIQLLLALVNGVVQAIPQLLALIPEVFSAFVEGILSVDWLSVGKQILTAIVDGIKSIGTSLWDAVTEIFDDGENEAEEKGRNAGQKYAQGVESTTVEAQTSAAAVATAATDSFVFTMDSNGELVNQATWNMGNTANNGLQMANVPGAFSMNAQDAANGLITTLNVNDMGAFSAAQLIGTAANSGIGAANMGGAFSNEGTQAGQELSSSLSGQTGAVSAAASQVAGSAESSLSNVNLSGSYSNVGLQAMQSLAGSITSSSPQVNSAGKAAAMAAITGLTSGRMPDKAKQEGTKFIQALSSSVRSGAGTVRAAVTAVMNAAKAAANDLSGSGYSAGQMFSAGIANGILSGQSSIAAAAAQVANAAVQAAKQNLDINSPSKVGASIGEMFDSGIAKGIGGNITGILDSVGRMTGAIENGTVSALNALQRQAIQGMMGTAGGSGVSYGRSQGQAADRQVLPVYVQTKATLVLQDGRVIADVTTPYVDANIGNNVVKKGRYLK</sequence>
<dbReference type="InterPro" id="IPR016024">
    <property type="entry name" value="ARM-type_fold"/>
</dbReference>
<dbReference type="EMBL" id="WUQX01000001">
    <property type="protein sequence ID" value="MXP75160.1"/>
    <property type="molecule type" value="Genomic_DNA"/>
</dbReference>
<dbReference type="AlphaFoldDB" id="A0A7X3SI80"/>
<keyword evidence="1" id="KW-0812">Transmembrane</keyword>
<dbReference type="Pfam" id="PF20155">
    <property type="entry name" value="TMP_3"/>
    <property type="match status" value="1"/>
</dbReference>
<dbReference type="PANTHER" id="PTHR38812">
    <property type="entry name" value="MU-LIKE PROPHAGE FLUMU PROTEIN GP42"/>
    <property type="match status" value="1"/>
</dbReference>
<keyword evidence="1" id="KW-1133">Transmembrane helix</keyword>
<evidence type="ECO:0000313" key="4">
    <source>
        <dbReference type="Proteomes" id="UP000460412"/>
    </source>
</evidence>
<feature type="transmembrane region" description="Helical" evidence="1">
    <location>
        <begin position="645"/>
        <end position="665"/>
    </location>
</feature>
<dbReference type="SUPFAM" id="SSF48371">
    <property type="entry name" value="ARM repeat"/>
    <property type="match status" value="1"/>
</dbReference>
<dbReference type="InterPro" id="IPR053058">
    <property type="entry name" value="Mulikevirus_tape_measure"/>
</dbReference>
<dbReference type="Proteomes" id="UP000460412">
    <property type="component" value="Unassembled WGS sequence"/>
</dbReference>
<dbReference type="NCBIfam" id="TIGR02675">
    <property type="entry name" value="tape_meas_nterm"/>
    <property type="match status" value="1"/>
</dbReference>
<feature type="domain" description="Tape measure protein N-terminal" evidence="2">
    <location>
        <begin position="67"/>
        <end position="233"/>
    </location>
</feature>
<dbReference type="PANTHER" id="PTHR38812:SF2">
    <property type="entry name" value="MU-LIKE PROPHAGE FLUMU PROTEIN GP42"/>
    <property type="match status" value="1"/>
</dbReference>
<gene>
    <name evidence="3" type="ORF">GN277_07115</name>
</gene>
<evidence type="ECO:0000259" key="2">
    <source>
        <dbReference type="Pfam" id="PF20155"/>
    </source>
</evidence>
<evidence type="ECO:0000256" key="1">
    <source>
        <dbReference type="SAM" id="Phobius"/>
    </source>
</evidence>
<feature type="transmembrane region" description="Helical" evidence="1">
    <location>
        <begin position="606"/>
        <end position="625"/>
    </location>
</feature>
<accession>A0A7X3SI80</accession>